<keyword evidence="2" id="KW-0812">Transmembrane</keyword>
<evidence type="ECO:0000313" key="4">
    <source>
        <dbReference type="Proteomes" id="UP000316471"/>
    </source>
</evidence>
<name>A0A562LXW1_9GAMM</name>
<accession>A0A562LXW1</accession>
<dbReference type="InterPro" id="IPR004714">
    <property type="entry name" value="Cyt_oxidase_maturation_cbb3"/>
</dbReference>
<feature type="region of interest" description="Disordered" evidence="1">
    <location>
        <begin position="52"/>
        <end position="108"/>
    </location>
</feature>
<dbReference type="Proteomes" id="UP000316471">
    <property type="component" value="Unassembled WGS sequence"/>
</dbReference>
<keyword evidence="2" id="KW-0472">Membrane</keyword>
<gene>
    <name evidence="3" type="ORF">IP93_00822</name>
</gene>
<comment type="caution">
    <text evidence="3">The sequence shown here is derived from an EMBL/GenBank/DDBJ whole genome shotgun (WGS) entry which is preliminary data.</text>
</comment>
<keyword evidence="2" id="KW-1133">Transmembrane helix</keyword>
<feature type="transmembrane region" description="Helical" evidence="2">
    <location>
        <begin position="6"/>
        <end position="26"/>
    </location>
</feature>
<dbReference type="PANTHER" id="PTHR41532">
    <property type="entry name" value="FIXS PROTEIN"/>
    <property type="match status" value="1"/>
</dbReference>
<sequence>MTILLLLIPISLLLLGVAIWAFIWAVRRGQFEDLDSAALDILVDESALATPAEDRAAASTTTPSPSAAPSPLDVPSPSDASDAPVSSATSSADATAPADTQDTDRHAN</sequence>
<evidence type="ECO:0000313" key="3">
    <source>
        <dbReference type="EMBL" id="TWI12481.1"/>
    </source>
</evidence>
<feature type="compositionally biased region" description="Low complexity" evidence="1">
    <location>
        <begin position="75"/>
        <end position="100"/>
    </location>
</feature>
<dbReference type="PANTHER" id="PTHR41532:SF1">
    <property type="entry name" value="FIXS PROTEIN"/>
    <property type="match status" value="1"/>
</dbReference>
<dbReference type="RefSeq" id="WP_199747093.1">
    <property type="nucleotide sequence ID" value="NZ_VLKP01000003.1"/>
</dbReference>
<evidence type="ECO:0000256" key="2">
    <source>
        <dbReference type="SAM" id="Phobius"/>
    </source>
</evidence>
<dbReference type="EMBL" id="VLKP01000003">
    <property type="protein sequence ID" value="TWI12481.1"/>
    <property type="molecule type" value="Genomic_DNA"/>
</dbReference>
<reference evidence="3 4" key="1">
    <citation type="journal article" date="2015" name="Stand. Genomic Sci.">
        <title>Genomic Encyclopedia of Bacterial and Archaeal Type Strains, Phase III: the genomes of soil and plant-associated and newly described type strains.</title>
        <authorList>
            <person name="Whitman W.B."/>
            <person name="Woyke T."/>
            <person name="Klenk H.P."/>
            <person name="Zhou Y."/>
            <person name="Lilburn T.G."/>
            <person name="Beck B.J."/>
            <person name="De Vos P."/>
            <person name="Vandamme P."/>
            <person name="Eisen J.A."/>
            <person name="Garrity G."/>
            <person name="Hugenholtz P."/>
            <person name="Kyrpides N.C."/>
        </authorList>
    </citation>
    <scope>NUCLEOTIDE SEQUENCE [LARGE SCALE GENOMIC DNA]</scope>
    <source>
        <strain evidence="3 4">CGMCC 1.10136</strain>
    </source>
</reference>
<proteinExistence type="predicted"/>
<dbReference type="NCBIfam" id="TIGR00847">
    <property type="entry name" value="ccoS"/>
    <property type="match status" value="1"/>
</dbReference>
<keyword evidence="4" id="KW-1185">Reference proteome</keyword>
<dbReference type="Pfam" id="PF03597">
    <property type="entry name" value="FixS"/>
    <property type="match status" value="1"/>
</dbReference>
<dbReference type="AlphaFoldDB" id="A0A562LXW1"/>
<protein>
    <submittedName>
        <fullName evidence="3">Cbb3-type cytochrome oxidase maturation protein</fullName>
    </submittedName>
</protein>
<evidence type="ECO:0000256" key="1">
    <source>
        <dbReference type="SAM" id="MobiDB-lite"/>
    </source>
</evidence>
<organism evidence="3 4">
    <name type="scientific">Aerolutibacter ruishenii</name>
    <dbReference type="NCBI Taxonomy" id="686800"/>
    <lineage>
        <taxon>Bacteria</taxon>
        <taxon>Pseudomonadati</taxon>
        <taxon>Pseudomonadota</taxon>
        <taxon>Gammaproteobacteria</taxon>
        <taxon>Lysobacterales</taxon>
        <taxon>Lysobacteraceae</taxon>
        <taxon>Aerolutibacter</taxon>
    </lineage>
</organism>